<dbReference type="EMBL" id="JAJAGQ010000008">
    <property type="protein sequence ID" value="KAJ8556262.1"/>
    <property type="molecule type" value="Genomic_DNA"/>
</dbReference>
<gene>
    <name evidence="2" type="ORF">K7X08_023020</name>
</gene>
<dbReference type="AlphaFoldDB" id="A0A9Q1MBV7"/>
<feature type="compositionally biased region" description="Low complexity" evidence="1">
    <location>
        <begin position="53"/>
        <end position="65"/>
    </location>
</feature>
<organism evidence="2 3">
    <name type="scientific">Anisodus acutangulus</name>
    <dbReference type="NCBI Taxonomy" id="402998"/>
    <lineage>
        <taxon>Eukaryota</taxon>
        <taxon>Viridiplantae</taxon>
        <taxon>Streptophyta</taxon>
        <taxon>Embryophyta</taxon>
        <taxon>Tracheophyta</taxon>
        <taxon>Spermatophyta</taxon>
        <taxon>Magnoliopsida</taxon>
        <taxon>eudicotyledons</taxon>
        <taxon>Gunneridae</taxon>
        <taxon>Pentapetalae</taxon>
        <taxon>asterids</taxon>
        <taxon>lamiids</taxon>
        <taxon>Solanales</taxon>
        <taxon>Solanaceae</taxon>
        <taxon>Solanoideae</taxon>
        <taxon>Hyoscyameae</taxon>
        <taxon>Anisodus</taxon>
    </lineage>
</organism>
<comment type="caution">
    <text evidence="2">The sequence shown here is derived from an EMBL/GenBank/DDBJ whole genome shotgun (WGS) entry which is preliminary data.</text>
</comment>
<evidence type="ECO:0000313" key="2">
    <source>
        <dbReference type="EMBL" id="KAJ8556262.1"/>
    </source>
</evidence>
<protein>
    <submittedName>
        <fullName evidence="2">Uncharacterized protein</fullName>
    </submittedName>
</protein>
<name>A0A9Q1MBV7_9SOLA</name>
<feature type="region of interest" description="Disordered" evidence="1">
    <location>
        <begin position="50"/>
        <end position="127"/>
    </location>
</feature>
<feature type="compositionally biased region" description="Low complexity" evidence="1">
    <location>
        <begin position="73"/>
        <end position="111"/>
    </location>
</feature>
<dbReference type="Proteomes" id="UP001152561">
    <property type="component" value="Unassembled WGS sequence"/>
</dbReference>
<sequence>MLVALIILGKARGKSPEARDQKLLGKLLGSTSTVNCLREMPKQNRVKNLFRGSSSQAQSQALSPSFGRVSLHPPQSTQPIQSSSFVGGSLSSVGGSSQHVSPSSSSEGISSQPQPTKRRKVREEVVHGDNWHVQLIDEDEEVIKKC</sequence>
<evidence type="ECO:0000256" key="1">
    <source>
        <dbReference type="SAM" id="MobiDB-lite"/>
    </source>
</evidence>
<reference evidence="3" key="1">
    <citation type="journal article" date="2023" name="Proc. Natl. Acad. Sci. U.S.A.">
        <title>Genomic and structural basis for evolution of tropane alkaloid biosynthesis.</title>
        <authorList>
            <person name="Wanga Y.-J."/>
            <person name="Taina T."/>
            <person name="Yua J.-Y."/>
            <person name="Lia J."/>
            <person name="Xua B."/>
            <person name="Chenc J."/>
            <person name="D'Auriad J.C."/>
            <person name="Huanga J.-P."/>
            <person name="Huanga S.-X."/>
        </authorList>
    </citation>
    <scope>NUCLEOTIDE SEQUENCE [LARGE SCALE GENOMIC DNA]</scope>
    <source>
        <strain evidence="3">cv. KIB-2019</strain>
    </source>
</reference>
<keyword evidence="3" id="KW-1185">Reference proteome</keyword>
<proteinExistence type="predicted"/>
<accession>A0A9Q1MBV7</accession>
<evidence type="ECO:0000313" key="3">
    <source>
        <dbReference type="Proteomes" id="UP001152561"/>
    </source>
</evidence>